<evidence type="ECO:0000313" key="4">
    <source>
        <dbReference type="EMBL" id="CAA2106034.1"/>
    </source>
</evidence>
<feature type="region of interest" description="Disordered" evidence="2">
    <location>
        <begin position="40"/>
        <end position="84"/>
    </location>
</feature>
<proteinExistence type="predicted"/>
<feature type="compositionally biased region" description="Basic and acidic residues" evidence="2">
    <location>
        <begin position="72"/>
        <end position="84"/>
    </location>
</feature>
<name>A0A679JBK7_9HYPH</name>
<dbReference type="PROSITE" id="PS51913">
    <property type="entry name" value="HTH_HARE"/>
    <property type="match status" value="1"/>
</dbReference>
<dbReference type="EMBL" id="LR743504">
    <property type="protein sequence ID" value="CAA2106034.1"/>
    <property type="molecule type" value="Genomic_DNA"/>
</dbReference>
<protein>
    <recommendedName>
        <fullName evidence="3">HTH HARE-type domain-containing protein</fullName>
    </recommendedName>
</protein>
<organism evidence="4">
    <name type="scientific">Methylobacterium bullatum</name>
    <dbReference type="NCBI Taxonomy" id="570505"/>
    <lineage>
        <taxon>Bacteria</taxon>
        <taxon>Pseudomonadati</taxon>
        <taxon>Pseudomonadota</taxon>
        <taxon>Alphaproteobacteria</taxon>
        <taxon>Hyphomicrobiales</taxon>
        <taxon>Methylobacteriaceae</taxon>
        <taxon>Methylobacterium</taxon>
    </lineage>
</organism>
<dbReference type="GO" id="GO:0006355">
    <property type="term" value="P:regulation of DNA-templated transcription"/>
    <property type="evidence" value="ECO:0007669"/>
    <property type="project" value="InterPro"/>
</dbReference>
<dbReference type="AlphaFoldDB" id="A0A679JBK7"/>
<keyword evidence="1" id="KW-0804">Transcription</keyword>
<accession>A0A679JBK7</accession>
<feature type="domain" description="HTH HARE-type" evidence="3">
    <location>
        <begin position="83"/>
        <end position="152"/>
    </location>
</feature>
<sequence length="156" mass="16537">MFLTEAEAEARLSELYRERTRIERAIADLTLFLDIGRRISGPAGGAGDGQRGPAPVTPPPDPASEEPAGESGGDRSQARREGRLLMEAASEILDEAGRPLHAAEILEGLTLRGLSVPGIDPVAALNTRLWKRSGPDGPFQRLGDAVYALASGPDDE</sequence>
<reference evidence="4" key="1">
    <citation type="submission" date="2019-12" db="EMBL/GenBank/DDBJ databases">
        <authorList>
            <person name="Cremers G."/>
        </authorList>
    </citation>
    <scope>NUCLEOTIDE SEQUENCE</scope>
    <source>
        <strain evidence="4">Mbul1</strain>
    </source>
</reference>
<dbReference type="InterPro" id="IPR007759">
    <property type="entry name" value="Asxl_HARE-HTH"/>
</dbReference>
<gene>
    <name evidence="4" type="ORF">MBUL_03486</name>
</gene>
<evidence type="ECO:0000259" key="3">
    <source>
        <dbReference type="PROSITE" id="PS51913"/>
    </source>
</evidence>
<evidence type="ECO:0000256" key="2">
    <source>
        <dbReference type="SAM" id="MobiDB-lite"/>
    </source>
</evidence>
<evidence type="ECO:0000256" key="1">
    <source>
        <dbReference type="ARBA" id="ARBA00023163"/>
    </source>
</evidence>